<dbReference type="PANTHER" id="PTHR43319">
    <property type="entry name" value="BETA-LACTAMASE-RELATED"/>
    <property type="match status" value="1"/>
</dbReference>
<organism evidence="2 3">
    <name type="scientific">Plantibacter elymi</name>
    <name type="common">nom. nud.</name>
    <dbReference type="NCBI Taxonomy" id="199708"/>
    <lineage>
        <taxon>Bacteria</taxon>
        <taxon>Bacillati</taxon>
        <taxon>Actinomycetota</taxon>
        <taxon>Actinomycetes</taxon>
        <taxon>Micrococcales</taxon>
        <taxon>Microbacteriaceae</taxon>
        <taxon>Plantibacter</taxon>
    </lineage>
</organism>
<gene>
    <name evidence="2" type="ORF">SAMN06295909_2528</name>
</gene>
<dbReference type="InterPro" id="IPR012338">
    <property type="entry name" value="Beta-lactam/transpept-like"/>
</dbReference>
<evidence type="ECO:0000313" key="3">
    <source>
        <dbReference type="Proteomes" id="UP000194464"/>
    </source>
</evidence>
<keyword evidence="3" id="KW-1185">Reference proteome</keyword>
<dbReference type="Proteomes" id="UP000194464">
    <property type="component" value="Unassembled WGS sequence"/>
</dbReference>
<evidence type="ECO:0000313" key="2">
    <source>
        <dbReference type="EMBL" id="SMQ71292.1"/>
    </source>
</evidence>
<dbReference type="InterPro" id="IPR052907">
    <property type="entry name" value="Beta-lactamase/esterase"/>
</dbReference>
<proteinExistence type="predicted"/>
<name>A0ABY1RE45_9MICO</name>
<dbReference type="InterPro" id="IPR001466">
    <property type="entry name" value="Beta-lactam-related"/>
</dbReference>
<sequence length="381" mass="39551">MTLVSAAQTVSGHVAPGFGRIADAFALNFRDRGDRGAACSIIIEGTTVVDIFGGEARSGVPWTAHTRSAVFSVSKGVTAISLVMAADQGLLDLDQPVATYWPEFAAHGKDRITIRAALAHRCGVPSFSQPWDAAALSDWYPVVADLAAQQPLWEPGAAFLYHPVSVGFIAGEVLRRATGKRPSEWLAEYVTGPYGLQMSYGAPVSDPDLALQLEPEGIGGGIPLSAEDAALAARMVLMDGAYAPDLFTAANLPGFLGPESPAANIVTGAADLAALYGATVYATDGPRLLSDDAIAHAIEPISYGKPLIGADRGDVWGTGFMLHSARRSMAGPGSFGHDGAGGQLAFAQPSLGLGFGYQTIQPGGDDDIRAEALCVALRESL</sequence>
<dbReference type="PANTHER" id="PTHR43319:SF3">
    <property type="entry name" value="BETA-LACTAMASE-RELATED DOMAIN-CONTAINING PROTEIN"/>
    <property type="match status" value="1"/>
</dbReference>
<dbReference type="Gene3D" id="3.40.710.10">
    <property type="entry name" value="DD-peptidase/beta-lactamase superfamily"/>
    <property type="match status" value="1"/>
</dbReference>
<reference evidence="2 3" key="1">
    <citation type="submission" date="2017-04" db="EMBL/GenBank/DDBJ databases">
        <authorList>
            <person name="Varghese N."/>
            <person name="Submissions S."/>
        </authorList>
    </citation>
    <scope>NUCLEOTIDE SEQUENCE [LARGE SCALE GENOMIC DNA]</scope>
    <source>
        <strain evidence="2 3">VKM Ac-1784</strain>
    </source>
</reference>
<feature type="domain" description="Beta-lactamase-related" evidence="1">
    <location>
        <begin position="28"/>
        <end position="366"/>
    </location>
</feature>
<accession>A0ABY1RE45</accession>
<protein>
    <submittedName>
        <fullName evidence="2">CubicO group peptidase, beta-lactamase class C family</fullName>
    </submittedName>
</protein>
<dbReference type="SUPFAM" id="SSF56601">
    <property type="entry name" value="beta-lactamase/transpeptidase-like"/>
    <property type="match status" value="1"/>
</dbReference>
<dbReference type="EMBL" id="FXWJ01000003">
    <property type="protein sequence ID" value="SMQ71292.1"/>
    <property type="molecule type" value="Genomic_DNA"/>
</dbReference>
<evidence type="ECO:0000259" key="1">
    <source>
        <dbReference type="Pfam" id="PF00144"/>
    </source>
</evidence>
<comment type="caution">
    <text evidence="2">The sequence shown here is derived from an EMBL/GenBank/DDBJ whole genome shotgun (WGS) entry which is preliminary data.</text>
</comment>
<dbReference type="Pfam" id="PF00144">
    <property type="entry name" value="Beta-lactamase"/>
    <property type="match status" value="1"/>
</dbReference>